<dbReference type="Proteomes" id="UP000738349">
    <property type="component" value="Unassembled WGS sequence"/>
</dbReference>
<dbReference type="OrthoDB" id="3598799at2759"/>
<feature type="compositionally biased region" description="Low complexity" evidence="1">
    <location>
        <begin position="46"/>
        <end position="56"/>
    </location>
</feature>
<gene>
    <name evidence="2" type="ORF">EDB81DRAFT_378061</name>
</gene>
<feature type="compositionally biased region" description="Basic residues" evidence="1">
    <location>
        <begin position="24"/>
        <end position="34"/>
    </location>
</feature>
<evidence type="ECO:0000313" key="3">
    <source>
        <dbReference type="Proteomes" id="UP000738349"/>
    </source>
</evidence>
<protein>
    <submittedName>
        <fullName evidence="2">Uncharacterized protein</fullName>
    </submittedName>
</protein>
<proteinExistence type="predicted"/>
<dbReference type="AlphaFoldDB" id="A0A9P9JD34"/>
<keyword evidence="3" id="KW-1185">Reference proteome</keyword>
<comment type="caution">
    <text evidence="2">The sequence shown here is derived from an EMBL/GenBank/DDBJ whole genome shotgun (WGS) entry which is preliminary data.</text>
</comment>
<feature type="region of interest" description="Disordered" evidence="1">
    <location>
        <begin position="1"/>
        <end position="72"/>
    </location>
</feature>
<evidence type="ECO:0000256" key="1">
    <source>
        <dbReference type="SAM" id="MobiDB-lite"/>
    </source>
</evidence>
<accession>A0A9P9JD34</accession>
<name>A0A9P9JD34_9HYPO</name>
<reference evidence="2" key="1">
    <citation type="journal article" date="2021" name="Nat. Commun.">
        <title>Genetic determinants of endophytism in the Arabidopsis root mycobiome.</title>
        <authorList>
            <person name="Mesny F."/>
            <person name="Miyauchi S."/>
            <person name="Thiergart T."/>
            <person name="Pickel B."/>
            <person name="Atanasova L."/>
            <person name="Karlsson M."/>
            <person name="Huettel B."/>
            <person name="Barry K.W."/>
            <person name="Haridas S."/>
            <person name="Chen C."/>
            <person name="Bauer D."/>
            <person name="Andreopoulos W."/>
            <person name="Pangilinan J."/>
            <person name="LaButti K."/>
            <person name="Riley R."/>
            <person name="Lipzen A."/>
            <person name="Clum A."/>
            <person name="Drula E."/>
            <person name="Henrissat B."/>
            <person name="Kohler A."/>
            <person name="Grigoriev I.V."/>
            <person name="Martin F.M."/>
            <person name="Hacquard S."/>
        </authorList>
    </citation>
    <scope>NUCLEOTIDE SEQUENCE</scope>
    <source>
        <strain evidence="2">MPI-CAGE-AT-0147</strain>
    </source>
</reference>
<evidence type="ECO:0000313" key="2">
    <source>
        <dbReference type="EMBL" id="KAH7156120.1"/>
    </source>
</evidence>
<dbReference type="EMBL" id="JAGMUV010000005">
    <property type="protein sequence ID" value="KAH7156120.1"/>
    <property type="molecule type" value="Genomic_DNA"/>
</dbReference>
<organism evidence="2 3">
    <name type="scientific">Dactylonectria macrodidyma</name>
    <dbReference type="NCBI Taxonomy" id="307937"/>
    <lineage>
        <taxon>Eukaryota</taxon>
        <taxon>Fungi</taxon>
        <taxon>Dikarya</taxon>
        <taxon>Ascomycota</taxon>
        <taxon>Pezizomycotina</taxon>
        <taxon>Sordariomycetes</taxon>
        <taxon>Hypocreomycetidae</taxon>
        <taxon>Hypocreales</taxon>
        <taxon>Nectriaceae</taxon>
        <taxon>Dactylonectria</taxon>
    </lineage>
</organism>
<sequence length="251" mass="27567">MPRTTKRKVSITDNTGTDDLAPRKATRAPRKVPIKRVEQGGSKNTSSSQGVRASSSALKKRKAGINDAKRQVQKQGDDLIEFIDVQLKSSSHSFNNMTAERELGSHLAPVLPWMAAPHTNWASPAHPPNPTALMTKALDDLQGIIDTYEKMNAQANGIQKPTWMRWEQDGKELSELNEHAMSFAAQTVNYTIMPGRHGPSTGPLASAGDIEKVAWELIEPARPKKLEEAWGTVAQEQVKSFTGVLTLLPKK</sequence>